<gene>
    <name evidence="2" type="ORF">PR002_g13195</name>
</gene>
<dbReference type="AlphaFoldDB" id="A0A6A3LFB1"/>
<protein>
    <submittedName>
        <fullName evidence="2">Uncharacterized protein</fullName>
    </submittedName>
</protein>
<feature type="compositionally biased region" description="Low complexity" evidence="1">
    <location>
        <begin position="25"/>
        <end position="45"/>
    </location>
</feature>
<reference evidence="2 3" key="1">
    <citation type="submission" date="2018-09" db="EMBL/GenBank/DDBJ databases">
        <title>Genomic investigation of the strawberry pathogen Phytophthora fragariae indicates pathogenicity is determined by transcriptional variation in three key races.</title>
        <authorList>
            <person name="Adams T.M."/>
            <person name="Armitage A.D."/>
            <person name="Sobczyk M.K."/>
            <person name="Bates H.J."/>
            <person name="Dunwell J.M."/>
            <person name="Nellist C.F."/>
            <person name="Harrison R.J."/>
        </authorList>
    </citation>
    <scope>NUCLEOTIDE SEQUENCE [LARGE SCALE GENOMIC DNA]</scope>
    <source>
        <strain evidence="2 3">SCRP324</strain>
    </source>
</reference>
<evidence type="ECO:0000256" key="1">
    <source>
        <dbReference type="SAM" id="MobiDB-lite"/>
    </source>
</evidence>
<proteinExistence type="predicted"/>
<evidence type="ECO:0000313" key="2">
    <source>
        <dbReference type="EMBL" id="KAE9018102.1"/>
    </source>
</evidence>
<feature type="compositionally biased region" description="Acidic residues" evidence="1">
    <location>
        <begin position="90"/>
        <end position="99"/>
    </location>
</feature>
<evidence type="ECO:0000313" key="3">
    <source>
        <dbReference type="Proteomes" id="UP000435112"/>
    </source>
</evidence>
<sequence length="121" mass="12710">MVSDLDLNVAVEQAPISRVEPVSDPRSVPPVGAASAAAQSPPACALQQESEPLVGADHDQRGSESEEAEGVLNRRRLRGLMEMTPGADDHSEDEDDVAENGDIVASSEPVEMIESSVGAYL</sequence>
<accession>A0A6A3LFB1</accession>
<dbReference type="EMBL" id="QXFU01000862">
    <property type="protein sequence ID" value="KAE9018102.1"/>
    <property type="molecule type" value="Genomic_DNA"/>
</dbReference>
<dbReference type="Proteomes" id="UP000435112">
    <property type="component" value="Unassembled WGS sequence"/>
</dbReference>
<name>A0A6A3LFB1_9STRA</name>
<feature type="region of interest" description="Disordered" evidence="1">
    <location>
        <begin position="12"/>
        <end position="121"/>
    </location>
</feature>
<organism evidence="2 3">
    <name type="scientific">Phytophthora rubi</name>
    <dbReference type="NCBI Taxonomy" id="129364"/>
    <lineage>
        <taxon>Eukaryota</taxon>
        <taxon>Sar</taxon>
        <taxon>Stramenopiles</taxon>
        <taxon>Oomycota</taxon>
        <taxon>Peronosporomycetes</taxon>
        <taxon>Peronosporales</taxon>
        <taxon>Peronosporaceae</taxon>
        <taxon>Phytophthora</taxon>
    </lineage>
</organism>
<comment type="caution">
    <text evidence="2">The sequence shown here is derived from an EMBL/GenBank/DDBJ whole genome shotgun (WGS) entry which is preliminary data.</text>
</comment>